<dbReference type="Pfam" id="PF00665">
    <property type="entry name" value="rve"/>
    <property type="match status" value="1"/>
</dbReference>
<evidence type="ECO:0000259" key="1">
    <source>
        <dbReference type="PROSITE" id="PS50994"/>
    </source>
</evidence>
<reference evidence="3" key="1">
    <citation type="submission" date="2016-10" db="EMBL/GenBank/DDBJ databases">
        <authorList>
            <person name="Varghese N."/>
            <person name="Submissions S."/>
        </authorList>
    </citation>
    <scope>NUCLEOTIDE SEQUENCE [LARGE SCALE GENOMIC DNA]</scope>
    <source>
        <strain evidence="3">DSM 45422</strain>
    </source>
</reference>
<feature type="domain" description="Integrase catalytic" evidence="1">
    <location>
        <begin position="85"/>
        <end position="248"/>
    </location>
</feature>
<keyword evidence="3" id="KW-1185">Reference proteome</keyword>
<dbReference type="SUPFAM" id="SSF53098">
    <property type="entry name" value="Ribonuclease H-like"/>
    <property type="match status" value="1"/>
</dbReference>
<dbReference type="InterPro" id="IPR048020">
    <property type="entry name" value="Transpos_IS3"/>
</dbReference>
<dbReference type="PANTHER" id="PTHR46889">
    <property type="entry name" value="TRANSPOSASE INSF FOR INSERTION SEQUENCE IS3B-RELATED"/>
    <property type="match status" value="1"/>
</dbReference>
<organism evidence="2 3">
    <name type="scientific">Geodermatophilus africanus</name>
    <dbReference type="NCBI Taxonomy" id="1137993"/>
    <lineage>
        <taxon>Bacteria</taxon>
        <taxon>Bacillati</taxon>
        <taxon>Actinomycetota</taxon>
        <taxon>Actinomycetes</taxon>
        <taxon>Geodermatophilales</taxon>
        <taxon>Geodermatophilaceae</taxon>
        <taxon>Geodermatophilus</taxon>
    </lineage>
</organism>
<dbReference type="AlphaFoldDB" id="A0A1H3MUJ5"/>
<dbReference type="STRING" id="1137993.SAMN05660209_03763"/>
<dbReference type="Proteomes" id="UP000198921">
    <property type="component" value="Unassembled WGS sequence"/>
</dbReference>
<dbReference type="EMBL" id="FNOT01000011">
    <property type="protein sequence ID" value="SDY79885.1"/>
    <property type="molecule type" value="Genomic_DNA"/>
</dbReference>
<dbReference type="PROSITE" id="PS50994">
    <property type="entry name" value="INTEGRASE"/>
    <property type="match status" value="1"/>
</dbReference>
<proteinExistence type="predicted"/>
<name>A0A1H3MUJ5_9ACTN</name>
<accession>A0A1H3MUJ5</accession>
<dbReference type="GO" id="GO:0003676">
    <property type="term" value="F:nucleic acid binding"/>
    <property type="evidence" value="ECO:0007669"/>
    <property type="project" value="InterPro"/>
</dbReference>
<dbReference type="InterPro" id="IPR050900">
    <property type="entry name" value="Transposase_IS3/IS150/IS904"/>
</dbReference>
<dbReference type="NCBIfam" id="NF033516">
    <property type="entry name" value="transpos_IS3"/>
    <property type="match status" value="1"/>
</dbReference>
<gene>
    <name evidence="2" type="ORF">SAMN05660209_03763</name>
</gene>
<protein>
    <submittedName>
        <fullName evidence="2">Transposase InsO and inactivated derivatives</fullName>
    </submittedName>
</protein>
<dbReference type="PANTHER" id="PTHR46889:SF4">
    <property type="entry name" value="TRANSPOSASE INSO FOR INSERTION SEQUENCE ELEMENT IS911B-RELATED"/>
    <property type="match status" value="1"/>
</dbReference>
<dbReference type="Gene3D" id="3.30.420.10">
    <property type="entry name" value="Ribonuclease H-like superfamily/Ribonuclease H"/>
    <property type="match status" value="1"/>
</dbReference>
<dbReference type="InterPro" id="IPR012337">
    <property type="entry name" value="RNaseH-like_sf"/>
</dbReference>
<dbReference type="InterPro" id="IPR036397">
    <property type="entry name" value="RNaseH_sf"/>
</dbReference>
<dbReference type="InterPro" id="IPR001584">
    <property type="entry name" value="Integrase_cat-core"/>
</dbReference>
<evidence type="ECO:0000313" key="3">
    <source>
        <dbReference type="Proteomes" id="UP000198921"/>
    </source>
</evidence>
<dbReference type="GO" id="GO:0015074">
    <property type="term" value="P:DNA integration"/>
    <property type="evidence" value="ECO:0007669"/>
    <property type="project" value="InterPro"/>
</dbReference>
<evidence type="ECO:0000313" key="2">
    <source>
        <dbReference type="EMBL" id="SDY79885.1"/>
    </source>
</evidence>
<sequence length="256" mass="28858">MSRRDLEDAYLTNALIDAHAEDPEFGYRFLADEVERAGHLAGERRIWRLCSQQQLWSTTVRAGRRGAGKTPGPAVHEDHVQRNFTAQRPDQVWVTDITEHPTAEGKLYCCAIKDLFSNRIVGYALDERMTAQLAVTALRTAVARRCPAGVVVVHSDRGSQFRARSFRAVLAAAGLQGSMGRVSAAGDNAAMESWHALMQKNVLDRRRWRTRDQLHQAVVFWTEHTYNRRRRQRALGKLTPVEHELAFTDQDAAVAA</sequence>